<keyword evidence="3" id="KW-1185">Reference proteome</keyword>
<protein>
    <submittedName>
        <fullName evidence="2">Uncharacterized protein</fullName>
    </submittedName>
</protein>
<accession>A0A6A5E897</accession>
<dbReference type="PANTHER" id="PTHR47510:SF3">
    <property type="entry name" value="ENDO_EXONUCLEASE_PHOSPHATASE DOMAIN-CONTAINING PROTEIN"/>
    <property type="match status" value="1"/>
</dbReference>
<name>A0A6A5E897_PERFL</name>
<organism evidence="2 3">
    <name type="scientific">Perca fluviatilis</name>
    <name type="common">European perch</name>
    <dbReference type="NCBI Taxonomy" id="8168"/>
    <lineage>
        <taxon>Eukaryota</taxon>
        <taxon>Metazoa</taxon>
        <taxon>Chordata</taxon>
        <taxon>Craniata</taxon>
        <taxon>Vertebrata</taxon>
        <taxon>Euteleostomi</taxon>
        <taxon>Actinopterygii</taxon>
        <taxon>Neopterygii</taxon>
        <taxon>Teleostei</taxon>
        <taxon>Neoteleostei</taxon>
        <taxon>Acanthomorphata</taxon>
        <taxon>Eupercaria</taxon>
        <taxon>Perciformes</taxon>
        <taxon>Percoidei</taxon>
        <taxon>Percidae</taxon>
        <taxon>Percinae</taxon>
        <taxon>Perca</taxon>
    </lineage>
</organism>
<feature type="region of interest" description="Disordered" evidence="1">
    <location>
        <begin position="1"/>
        <end position="24"/>
    </location>
</feature>
<sequence>MVRAKQMETGPESFTPDPTWPSEIVRRADNNNECASNRSWRRPRGKWAGIRNRLRNRPHRTPLLSFLLANVQSIENKLDELRARIKYRRDMRDCNSICLTETWLTHSIQDHAIQPADHLSVHRMDRTKKSRKSRRGGAEHRDAAVIVAGDFDSGANLKRVRPDLRQHVTCPTRGERTLDHCHSPLKDGYKTKSLPPSGKSDHAAAFLIPKYKQRLKQEAPMEREVTDTLD</sequence>
<dbReference type="EMBL" id="VHII01000016">
    <property type="protein sequence ID" value="KAF1378906.1"/>
    <property type="molecule type" value="Genomic_DNA"/>
</dbReference>
<evidence type="ECO:0000313" key="3">
    <source>
        <dbReference type="Proteomes" id="UP000465112"/>
    </source>
</evidence>
<feature type="region of interest" description="Disordered" evidence="1">
    <location>
        <begin position="179"/>
        <end position="203"/>
    </location>
</feature>
<dbReference type="PANTHER" id="PTHR47510">
    <property type="entry name" value="REVERSE TRANSCRIPTASE DOMAIN-CONTAINING PROTEIN"/>
    <property type="match status" value="1"/>
</dbReference>
<proteinExistence type="predicted"/>
<reference evidence="2 3" key="1">
    <citation type="submission" date="2019-06" db="EMBL/GenBank/DDBJ databases">
        <title>A chromosome-scale genome assembly of the European perch, Perca fluviatilis.</title>
        <authorList>
            <person name="Roques C."/>
            <person name="Zahm M."/>
            <person name="Cabau C."/>
            <person name="Klopp C."/>
            <person name="Bouchez O."/>
            <person name="Donnadieu C."/>
            <person name="Kuhl H."/>
            <person name="Gislard M."/>
            <person name="Guendouz S."/>
            <person name="Journot L."/>
            <person name="Haffray P."/>
            <person name="Bestin A."/>
            <person name="Morvezen R."/>
            <person name="Feron R."/>
            <person name="Wen M."/>
            <person name="Jouanno E."/>
            <person name="Herpin A."/>
            <person name="Schartl M."/>
            <person name="Postlethwait J."/>
            <person name="Schaerlinger B."/>
            <person name="Chardard D."/>
            <person name="Lecocq T."/>
            <person name="Poncet C."/>
            <person name="Jaffrelo L."/>
            <person name="Lampietro C."/>
            <person name="Guiguen Y."/>
        </authorList>
    </citation>
    <scope>NUCLEOTIDE SEQUENCE [LARGE SCALE GENOMIC DNA]</scope>
    <source>
        <tissue evidence="2">Blood</tissue>
    </source>
</reference>
<dbReference type="Proteomes" id="UP000465112">
    <property type="component" value="Chromosome 16"/>
</dbReference>
<evidence type="ECO:0000256" key="1">
    <source>
        <dbReference type="SAM" id="MobiDB-lite"/>
    </source>
</evidence>
<comment type="caution">
    <text evidence="2">The sequence shown here is derived from an EMBL/GenBank/DDBJ whole genome shotgun (WGS) entry which is preliminary data.</text>
</comment>
<feature type="compositionally biased region" description="Basic and acidic residues" evidence="1">
    <location>
        <begin position="179"/>
        <end position="190"/>
    </location>
</feature>
<gene>
    <name evidence="2" type="ORF">PFLUV_G00195360</name>
</gene>
<evidence type="ECO:0000313" key="2">
    <source>
        <dbReference type="EMBL" id="KAF1378906.1"/>
    </source>
</evidence>
<dbReference type="AlphaFoldDB" id="A0A6A5E897"/>